<evidence type="ECO:0000313" key="3">
    <source>
        <dbReference type="EMBL" id="KTB36046.1"/>
    </source>
</evidence>
<keyword evidence="2" id="KW-1133">Transmembrane helix</keyword>
<reference evidence="3 4" key="1">
    <citation type="submission" date="2015-12" db="EMBL/GenBank/DDBJ databases">
        <title>Draft genome sequence of Moniliophthora roreri, the causal agent of frosty pod rot of cacao.</title>
        <authorList>
            <person name="Aime M.C."/>
            <person name="Diaz-Valderrama J.R."/>
            <person name="Kijpornyongpan T."/>
            <person name="Phillips-Mora W."/>
        </authorList>
    </citation>
    <scope>NUCLEOTIDE SEQUENCE [LARGE SCALE GENOMIC DNA]</scope>
    <source>
        <strain evidence="3 4">MCA 2952</strain>
    </source>
</reference>
<organism evidence="3 4">
    <name type="scientific">Moniliophthora roreri</name>
    <name type="common">Frosty pod rot fungus</name>
    <name type="synonym">Monilia roreri</name>
    <dbReference type="NCBI Taxonomy" id="221103"/>
    <lineage>
        <taxon>Eukaryota</taxon>
        <taxon>Fungi</taxon>
        <taxon>Dikarya</taxon>
        <taxon>Basidiomycota</taxon>
        <taxon>Agaricomycotina</taxon>
        <taxon>Agaricomycetes</taxon>
        <taxon>Agaricomycetidae</taxon>
        <taxon>Agaricales</taxon>
        <taxon>Marasmiineae</taxon>
        <taxon>Marasmiaceae</taxon>
        <taxon>Moniliophthora</taxon>
    </lineage>
</organism>
<feature type="region of interest" description="Disordered" evidence="1">
    <location>
        <begin position="1"/>
        <end position="61"/>
    </location>
</feature>
<gene>
    <name evidence="3" type="ORF">WG66_11362</name>
</gene>
<dbReference type="EMBL" id="LATX01001932">
    <property type="protein sequence ID" value="KTB36046.1"/>
    <property type="molecule type" value="Genomic_DNA"/>
</dbReference>
<feature type="region of interest" description="Disordered" evidence="1">
    <location>
        <begin position="308"/>
        <end position="334"/>
    </location>
</feature>
<protein>
    <submittedName>
        <fullName evidence="3">Uncharacterized protein</fullName>
    </submittedName>
</protein>
<feature type="region of interest" description="Disordered" evidence="1">
    <location>
        <begin position="201"/>
        <end position="224"/>
    </location>
</feature>
<name>A0A0W0FIB0_MONRR</name>
<feature type="compositionally biased region" description="Low complexity" evidence="1">
    <location>
        <begin position="308"/>
        <end position="319"/>
    </location>
</feature>
<feature type="compositionally biased region" description="Polar residues" evidence="1">
    <location>
        <begin position="21"/>
        <end position="37"/>
    </location>
</feature>
<evidence type="ECO:0000256" key="1">
    <source>
        <dbReference type="SAM" id="MobiDB-lite"/>
    </source>
</evidence>
<dbReference type="AlphaFoldDB" id="A0A0W0FIB0"/>
<accession>A0A0W0FIB0</accession>
<dbReference type="Gene3D" id="2.60.120.260">
    <property type="entry name" value="Galactose-binding domain-like"/>
    <property type="match status" value="1"/>
</dbReference>
<dbReference type="Proteomes" id="UP000054988">
    <property type="component" value="Unassembled WGS sequence"/>
</dbReference>
<keyword evidence="2" id="KW-0812">Transmembrane</keyword>
<evidence type="ECO:0000313" key="4">
    <source>
        <dbReference type="Proteomes" id="UP000054988"/>
    </source>
</evidence>
<dbReference type="eggNOG" id="ENOG502RCC8">
    <property type="taxonomic scope" value="Eukaryota"/>
</dbReference>
<feature type="transmembrane region" description="Helical" evidence="2">
    <location>
        <begin position="233"/>
        <end position="254"/>
    </location>
</feature>
<sequence length="334" mass="35987">MAVETTRPVTRGRFVSRNDDSSTPSSNKNNDQNGGSRNSEKNDNNRDSGPPNGNSNSFGFPPKPPCFGPCINDNDAKLIYQGPWVLDNDPFGGTTHSTTTPGSSVSLNFNGSGIVVLGHVPESNDTHPPPTISYTIDEFDPILRTEPQAAKTIRTQPLFAIDNLSNQEHKLVLNVTEAAAPFILDHFFLFQSRTALQKVGPSAGVPPASGASSVSSPQGLQSSSEDSETTLKAVSATLGSLILILLCILAYLSFLLRKSRRVSYVDLESSYRRSMKSDTIFTSSDSIMRYHPQSWVLSDYSRNTVSLPLPSLPHTSPSTADARSPAGRGSLTTQ</sequence>
<keyword evidence="2" id="KW-0472">Membrane</keyword>
<proteinExistence type="predicted"/>
<evidence type="ECO:0000256" key="2">
    <source>
        <dbReference type="SAM" id="Phobius"/>
    </source>
</evidence>
<comment type="caution">
    <text evidence="3">The sequence shown here is derived from an EMBL/GenBank/DDBJ whole genome shotgun (WGS) entry which is preliminary data.</text>
</comment>